<evidence type="ECO:0000256" key="2">
    <source>
        <dbReference type="ARBA" id="ARBA00012438"/>
    </source>
</evidence>
<keyword evidence="8" id="KW-0808">Transferase</keyword>
<feature type="transmembrane region" description="Helical" evidence="4">
    <location>
        <begin position="64"/>
        <end position="84"/>
    </location>
</feature>
<dbReference type="EC" id="2.7.13.3" evidence="2"/>
<name>A0A1A9RDK1_EIKCO</name>
<sequence length="535" mass="60115">MIQLPKSYTPNEWDSQLDRLPSLMNIARVSLLLSLLTFHVLVNAYGSNVGMAKLASMPIFGSRFYIWAAVYGGLIVFSMVFPNWQQQKNNLPNISAVVDITMMVILMHLAGGISSGFGILILPFIGVSCLLSHGRYPLLYASYVALLLLIGTWLNYWPFEANSQAGSNAIIHTIVLSAVGYLVALLTSFYASFLNRAANTLSKHRRAFDRLKGLNELVLNHVAEAVVVVDTGCRIWLMNRQAGLYFPYVKLDRHEEMFTLLVKRWQRAPTRNFITHAELGGQGVQVRARPLVREDESLLMLFIRSDQEVAMEAMATKLAALGQLTANLAHEIRNPLSAIRQSNGLLAEEDEDPMTTKLRGIIDNNIQRIDKMLEEVSSLNKSDRLDAQSINLMKFWLDFKQEFLLTRPEAKNAVHLYMQGGALKVYFDKMHLQQIIWNLINNAWQHGSKQADSITVLVKPTDDNVSVSLTVMDDGPGVSPENQPRLFEPFFTTRSEGTGLGLYVARELAHANSGQLHYHPEVKGFELIMPKDINE</sequence>
<dbReference type="CDD" id="cd00082">
    <property type="entry name" value="HisKA"/>
    <property type="match status" value="1"/>
</dbReference>
<evidence type="ECO:0000313" key="10">
    <source>
        <dbReference type="Proteomes" id="UP000078003"/>
    </source>
</evidence>
<keyword evidence="4" id="KW-0812">Transmembrane</keyword>
<dbReference type="InterPro" id="IPR005467">
    <property type="entry name" value="His_kinase_dom"/>
</dbReference>
<dbReference type="RefSeq" id="WP_003822300.1">
    <property type="nucleotide sequence ID" value="NZ_CP082861.1"/>
</dbReference>
<evidence type="ECO:0000313" key="9">
    <source>
        <dbReference type="Proteomes" id="UP000077589"/>
    </source>
</evidence>
<dbReference type="PANTHER" id="PTHR43065:SF52">
    <property type="entry name" value="SENSOR PROTEIN KINASE PILS"/>
    <property type="match status" value="1"/>
</dbReference>
<organism evidence="6 10">
    <name type="scientific">Eikenella corrodens</name>
    <dbReference type="NCBI Taxonomy" id="539"/>
    <lineage>
        <taxon>Bacteria</taxon>
        <taxon>Pseudomonadati</taxon>
        <taxon>Pseudomonadota</taxon>
        <taxon>Betaproteobacteria</taxon>
        <taxon>Neisseriales</taxon>
        <taxon>Neisseriaceae</taxon>
        <taxon>Eikenella</taxon>
    </lineage>
</organism>
<feature type="domain" description="Histidine kinase" evidence="5">
    <location>
        <begin position="327"/>
        <end position="535"/>
    </location>
</feature>
<evidence type="ECO:0000256" key="4">
    <source>
        <dbReference type="SAM" id="Phobius"/>
    </source>
</evidence>
<dbReference type="EMBL" id="LT906482">
    <property type="protein sequence ID" value="SNW06983.1"/>
    <property type="molecule type" value="Genomic_DNA"/>
</dbReference>
<dbReference type="EMBL" id="LXSG01000039">
    <property type="protein sequence ID" value="OAM16641.1"/>
    <property type="molecule type" value="Genomic_DNA"/>
</dbReference>
<dbReference type="InterPro" id="IPR003594">
    <property type="entry name" value="HATPase_dom"/>
</dbReference>
<evidence type="ECO:0000256" key="1">
    <source>
        <dbReference type="ARBA" id="ARBA00000085"/>
    </source>
</evidence>
<evidence type="ECO:0000313" key="6">
    <source>
        <dbReference type="EMBL" id="OAM16366.1"/>
    </source>
</evidence>
<dbReference type="AlphaFoldDB" id="A0A1A9RDK1"/>
<keyword evidence="3" id="KW-0597">Phosphoprotein</keyword>
<dbReference type="SMART" id="SM00387">
    <property type="entry name" value="HATPase_c"/>
    <property type="match status" value="1"/>
</dbReference>
<keyword evidence="6" id="KW-0418">Kinase</keyword>
<dbReference type="InterPro" id="IPR004358">
    <property type="entry name" value="Sig_transdc_His_kin-like_C"/>
</dbReference>
<evidence type="ECO:0000313" key="7">
    <source>
        <dbReference type="EMBL" id="OAM16641.1"/>
    </source>
</evidence>
<dbReference type="Pfam" id="PF02518">
    <property type="entry name" value="HATPase_c"/>
    <property type="match status" value="1"/>
</dbReference>
<dbReference type="GeneID" id="60769279"/>
<dbReference type="Proteomes" id="UP000077589">
    <property type="component" value="Unassembled WGS sequence"/>
</dbReference>
<protein>
    <recommendedName>
        <fullName evidence="2">histidine kinase</fullName>
        <ecNumber evidence="2">2.7.13.3</ecNumber>
    </recommendedName>
</protein>
<dbReference type="PROSITE" id="PS50109">
    <property type="entry name" value="HIS_KIN"/>
    <property type="match status" value="1"/>
</dbReference>
<evidence type="ECO:0000313" key="11">
    <source>
        <dbReference type="Proteomes" id="UP000215465"/>
    </source>
</evidence>
<proteinExistence type="predicted"/>
<comment type="catalytic activity">
    <reaction evidence="1">
        <text>ATP + protein L-histidine = ADP + protein N-phospho-L-histidine.</text>
        <dbReference type="EC" id="2.7.13.3"/>
    </reaction>
</comment>
<dbReference type="Pfam" id="PF00512">
    <property type="entry name" value="HisKA"/>
    <property type="match status" value="1"/>
</dbReference>
<feature type="transmembrane region" description="Helical" evidence="4">
    <location>
        <begin position="169"/>
        <end position="193"/>
    </location>
</feature>
<dbReference type="InterPro" id="IPR036890">
    <property type="entry name" value="HATPase_C_sf"/>
</dbReference>
<dbReference type="EMBL" id="LXSF01000006">
    <property type="protein sequence ID" value="OAM16366.1"/>
    <property type="molecule type" value="Genomic_DNA"/>
</dbReference>
<dbReference type="SUPFAM" id="SSF55874">
    <property type="entry name" value="ATPase domain of HSP90 chaperone/DNA topoisomerase II/histidine kinase"/>
    <property type="match status" value="1"/>
</dbReference>
<reference evidence="9 10" key="1">
    <citation type="submission" date="2016-05" db="EMBL/GenBank/DDBJ databases">
        <title>Draft genome of Corynebacterium afermentans subsp. afermentans LCDC 88199T.</title>
        <authorList>
            <person name="Bernier A.-M."/>
            <person name="Bernard K."/>
        </authorList>
    </citation>
    <scope>NUCLEOTIDE SEQUENCE [LARGE SCALE GENOMIC DNA]</scope>
    <source>
        <strain evidence="10">NML01-0328</strain>
        <strain evidence="9">NML04-0072</strain>
    </source>
</reference>
<accession>A0A1A9RDK1</accession>
<feature type="transmembrane region" description="Helical" evidence="4">
    <location>
        <begin position="138"/>
        <end position="157"/>
    </location>
</feature>
<dbReference type="InterPro" id="IPR036097">
    <property type="entry name" value="HisK_dim/P_sf"/>
</dbReference>
<dbReference type="STRING" id="539.A7P85_06535"/>
<dbReference type="SUPFAM" id="SSF47384">
    <property type="entry name" value="Homodimeric domain of signal transducing histidine kinase"/>
    <property type="match status" value="1"/>
</dbReference>
<gene>
    <name evidence="8" type="primary">kinA</name>
    <name evidence="6" type="ORF">A7P85_06535</name>
    <name evidence="7" type="ORF">A7P90_10340</name>
    <name evidence="8" type="ORF">SAMEA4412678_00376</name>
</gene>
<keyword evidence="4" id="KW-1133">Transmembrane helix</keyword>
<dbReference type="Proteomes" id="UP000078003">
    <property type="component" value="Unassembled WGS sequence"/>
</dbReference>
<dbReference type="KEGG" id="ecor:SAMEA4412678_0376"/>
<dbReference type="Gene3D" id="1.10.287.130">
    <property type="match status" value="1"/>
</dbReference>
<dbReference type="OrthoDB" id="9815750at2"/>
<dbReference type="SMART" id="SM00388">
    <property type="entry name" value="HisKA"/>
    <property type="match status" value="1"/>
</dbReference>
<keyword evidence="4" id="KW-0472">Membrane</keyword>
<dbReference type="Proteomes" id="UP000215465">
    <property type="component" value="Chromosome 1"/>
</dbReference>
<dbReference type="PANTHER" id="PTHR43065">
    <property type="entry name" value="SENSOR HISTIDINE KINASE"/>
    <property type="match status" value="1"/>
</dbReference>
<dbReference type="Pfam" id="PF25323">
    <property type="entry name" value="6TM_PilS"/>
    <property type="match status" value="1"/>
</dbReference>
<evidence type="ECO:0000259" key="5">
    <source>
        <dbReference type="PROSITE" id="PS50109"/>
    </source>
</evidence>
<reference evidence="8 11" key="3">
    <citation type="submission" date="2017-06" db="EMBL/GenBank/DDBJ databases">
        <authorList>
            <consortium name="Pathogen Informatics"/>
        </authorList>
    </citation>
    <scope>NUCLEOTIDE SEQUENCE [LARGE SCALE GENOMIC DNA]</scope>
    <source>
        <strain evidence="8 11">NCTC10596</strain>
    </source>
</reference>
<dbReference type="Gene3D" id="3.30.565.10">
    <property type="entry name" value="Histidine kinase-like ATPase, C-terminal domain"/>
    <property type="match status" value="1"/>
</dbReference>
<reference evidence="6" key="2">
    <citation type="submission" date="2016-05" db="EMBL/GenBank/DDBJ databases">
        <authorList>
            <person name="Lavstsen T."/>
            <person name="Jespersen J.S."/>
        </authorList>
    </citation>
    <scope>NUCLEOTIDE SEQUENCE</scope>
    <source>
        <strain evidence="6">NML01-0328</strain>
        <strain evidence="7">NML04-0072</strain>
    </source>
</reference>
<evidence type="ECO:0000313" key="8">
    <source>
        <dbReference type="EMBL" id="SNW06983.1"/>
    </source>
</evidence>
<dbReference type="PRINTS" id="PR00344">
    <property type="entry name" value="BCTRLSENSOR"/>
</dbReference>
<evidence type="ECO:0000256" key="3">
    <source>
        <dbReference type="ARBA" id="ARBA00022553"/>
    </source>
</evidence>
<feature type="transmembrane region" description="Helical" evidence="4">
    <location>
        <begin position="20"/>
        <end position="43"/>
    </location>
</feature>
<feature type="transmembrane region" description="Helical" evidence="4">
    <location>
        <begin position="104"/>
        <end position="131"/>
    </location>
</feature>
<dbReference type="InterPro" id="IPR003661">
    <property type="entry name" value="HisK_dim/P_dom"/>
</dbReference>
<dbReference type="GO" id="GO:0000155">
    <property type="term" value="F:phosphorelay sensor kinase activity"/>
    <property type="evidence" value="ECO:0007669"/>
    <property type="project" value="InterPro"/>
</dbReference>